<evidence type="ECO:0000256" key="3">
    <source>
        <dbReference type="ARBA" id="ARBA00022475"/>
    </source>
</evidence>
<dbReference type="InterPro" id="IPR010627">
    <property type="entry name" value="Prepilin_pept_A24_N"/>
</dbReference>
<dbReference type="EC" id="3.4.23.43" evidence="10"/>
<keyword evidence="3" id="KW-1003">Cell membrane</keyword>
<keyword evidence="11" id="KW-1185">Reference proteome</keyword>
<keyword evidence="10" id="KW-0378">Hydrolase</keyword>
<organism evidence="10 11">
    <name type="scientific">Sulfuricurvum kujiense (strain ATCC BAA-921 / DSM 16994 / JCM 11577 / YK-1)</name>
    <dbReference type="NCBI Taxonomy" id="709032"/>
    <lineage>
        <taxon>Bacteria</taxon>
        <taxon>Pseudomonadati</taxon>
        <taxon>Campylobacterota</taxon>
        <taxon>Epsilonproteobacteria</taxon>
        <taxon>Campylobacterales</taxon>
        <taxon>Sulfurimonadaceae</taxon>
        <taxon>Sulfuricurvum</taxon>
    </lineage>
</organism>
<keyword evidence="6 7" id="KW-0472">Membrane</keyword>
<evidence type="ECO:0000313" key="11">
    <source>
        <dbReference type="Proteomes" id="UP000008721"/>
    </source>
</evidence>
<dbReference type="EMBL" id="CP002355">
    <property type="protein sequence ID" value="ADR33772.1"/>
    <property type="molecule type" value="Genomic_DNA"/>
</dbReference>
<dbReference type="Gene3D" id="1.20.120.1220">
    <property type="match status" value="1"/>
</dbReference>
<dbReference type="Pfam" id="PF06750">
    <property type="entry name" value="A24_N_bact"/>
    <property type="match status" value="1"/>
</dbReference>
<sequence>MELAFIFVLGAAIGSFLNVVILRIPLNENISFPASHCMSCSTPLRFWHNIPILSWLFLHGKCAFCGEKISMQYPLIELLSGLIFLFSALKFGLTFQALGIAVTFDFLLALSAIDYRYKMVPDSLNLGALTVAVFSVTSLESLGYNVTNALLFAGGFSLLRFYISYIIKKEAMGEADIMIAATMGALLGIKLGLAAVFLGAVLALPALILTRDETEESKELPFIPFLAMGCWIVLMFDTYVNNILVGIYG</sequence>
<dbReference type="AlphaFoldDB" id="E4TWF4"/>
<dbReference type="OrthoDB" id="9789291at2"/>
<dbReference type="PANTHER" id="PTHR30487">
    <property type="entry name" value="TYPE 4 PREPILIN-LIKE PROTEINS LEADER PEPTIDE-PROCESSING ENZYME"/>
    <property type="match status" value="1"/>
</dbReference>
<evidence type="ECO:0000256" key="6">
    <source>
        <dbReference type="ARBA" id="ARBA00023136"/>
    </source>
</evidence>
<dbReference type="PANTHER" id="PTHR30487:SF0">
    <property type="entry name" value="PREPILIN LEADER PEPTIDASE_N-METHYLTRANSFERASE-RELATED"/>
    <property type="match status" value="1"/>
</dbReference>
<accession>E4TWF4</accession>
<evidence type="ECO:0000256" key="7">
    <source>
        <dbReference type="SAM" id="Phobius"/>
    </source>
</evidence>
<dbReference type="eggNOG" id="COG1989">
    <property type="taxonomic scope" value="Bacteria"/>
</dbReference>
<feature type="domain" description="Prepilin peptidase A24 N-terminal" evidence="9">
    <location>
        <begin position="8"/>
        <end position="91"/>
    </location>
</feature>
<dbReference type="Proteomes" id="UP000008721">
    <property type="component" value="Chromosome"/>
</dbReference>
<comment type="subcellular location">
    <subcellularLocation>
        <location evidence="1">Cell membrane</location>
        <topology evidence="1">Multi-pass membrane protein</topology>
    </subcellularLocation>
</comment>
<dbReference type="InterPro" id="IPR000045">
    <property type="entry name" value="Prepilin_IV_endopep_pep"/>
</dbReference>
<dbReference type="GO" id="GO:0006465">
    <property type="term" value="P:signal peptide processing"/>
    <property type="evidence" value="ECO:0007669"/>
    <property type="project" value="TreeGrafter"/>
</dbReference>
<evidence type="ECO:0000259" key="8">
    <source>
        <dbReference type="Pfam" id="PF01478"/>
    </source>
</evidence>
<proteinExistence type="inferred from homology"/>
<feature type="domain" description="Prepilin type IV endopeptidase peptidase" evidence="8">
    <location>
        <begin position="104"/>
        <end position="206"/>
    </location>
</feature>
<keyword evidence="5 7" id="KW-1133">Transmembrane helix</keyword>
<dbReference type="GO" id="GO:0004190">
    <property type="term" value="F:aspartic-type endopeptidase activity"/>
    <property type="evidence" value="ECO:0007669"/>
    <property type="project" value="UniProtKB-EC"/>
</dbReference>
<feature type="transmembrane region" description="Helical" evidence="7">
    <location>
        <begin position="71"/>
        <end position="89"/>
    </location>
</feature>
<dbReference type="HOGENOM" id="CLU_057101_0_1_7"/>
<evidence type="ECO:0000259" key="9">
    <source>
        <dbReference type="Pfam" id="PF06750"/>
    </source>
</evidence>
<dbReference type="GO" id="GO:0005886">
    <property type="term" value="C:plasma membrane"/>
    <property type="evidence" value="ECO:0007669"/>
    <property type="project" value="UniProtKB-SubCell"/>
</dbReference>
<feature type="transmembrane region" description="Helical" evidence="7">
    <location>
        <begin position="5"/>
        <end position="26"/>
    </location>
</feature>
<evidence type="ECO:0000256" key="1">
    <source>
        <dbReference type="ARBA" id="ARBA00004651"/>
    </source>
</evidence>
<dbReference type="KEGG" id="sku:Sulku_1109"/>
<reference evidence="10 11" key="1">
    <citation type="journal article" date="2012" name="Stand. Genomic Sci.">
        <title>Complete genome sequence of the sulfur compounds oxidizing chemolithoautotroph Sulfuricurvum kujiense type strain (YK-1(T)).</title>
        <authorList>
            <person name="Han C."/>
            <person name="Kotsyurbenko O."/>
            <person name="Chertkov O."/>
            <person name="Held B."/>
            <person name="Lapidus A."/>
            <person name="Nolan M."/>
            <person name="Lucas S."/>
            <person name="Hammon N."/>
            <person name="Deshpande S."/>
            <person name="Cheng J.F."/>
            <person name="Tapia R."/>
            <person name="Goodwin L.A."/>
            <person name="Pitluck S."/>
            <person name="Liolios K."/>
            <person name="Pagani I."/>
            <person name="Ivanova N."/>
            <person name="Mavromatis K."/>
            <person name="Mikhailova N."/>
            <person name="Pati A."/>
            <person name="Chen A."/>
            <person name="Palaniappan K."/>
            <person name="Land M."/>
            <person name="Hauser L."/>
            <person name="Chang Y.J."/>
            <person name="Jeffries C.D."/>
            <person name="Brambilla E.M."/>
            <person name="Rohde M."/>
            <person name="Spring S."/>
            <person name="Sikorski J."/>
            <person name="Goker M."/>
            <person name="Woyke T."/>
            <person name="Bristow J."/>
            <person name="Eisen J.A."/>
            <person name="Markowitz V."/>
            <person name="Hugenholtz P."/>
            <person name="Kyrpides N.C."/>
            <person name="Klenk H.P."/>
            <person name="Detter J.C."/>
        </authorList>
    </citation>
    <scope>NUCLEOTIDE SEQUENCE [LARGE SCALE GENOMIC DNA]</scope>
    <source>
        <strain evidence="11">ATCC BAA-921 / DSM 16994 / JCM 11577 / YK-1</strain>
    </source>
</reference>
<name>E4TWF4_SULKY</name>
<dbReference type="RefSeq" id="WP_013459969.1">
    <property type="nucleotide sequence ID" value="NC_014762.1"/>
</dbReference>
<feature type="transmembrane region" description="Helical" evidence="7">
    <location>
        <begin position="149"/>
        <end position="167"/>
    </location>
</feature>
<dbReference type="Pfam" id="PF01478">
    <property type="entry name" value="Peptidase_A24"/>
    <property type="match status" value="1"/>
</dbReference>
<evidence type="ECO:0000313" key="10">
    <source>
        <dbReference type="EMBL" id="ADR33772.1"/>
    </source>
</evidence>
<dbReference type="STRING" id="709032.Sulku_1109"/>
<gene>
    <name evidence="10" type="ordered locus">Sulku_1109</name>
</gene>
<feature type="transmembrane region" description="Helical" evidence="7">
    <location>
        <begin position="179"/>
        <end position="208"/>
    </location>
</feature>
<dbReference type="InterPro" id="IPR050882">
    <property type="entry name" value="Prepilin_peptidase/N-MTase"/>
</dbReference>
<keyword evidence="4 7" id="KW-0812">Transmembrane</keyword>
<evidence type="ECO:0000256" key="2">
    <source>
        <dbReference type="ARBA" id="ARBA00005801"/>
    </source>
</evidence>
<protein>
    <submittedName>
        <fullName evidence="10">Prepilin peptidase</fullName>
        <ecNumber evidence="10">3.4.23.43</ecNumber>
    </submittedName>
</protein>
<evidence type="ECO:0000256" key="4">
    <source>
        <dbReference type="ARBA" id="ARBA00022692"/>
    </source>
</evidence>
<feature type="transmembrane region" description="Helical" evidence="7">
    <location>
        <begin position="220"/>
        <end position="240"/>
    </location>
</feature>
<comment type="similarity">
    <text evidence="2">Belongs to the peptidase A24 family.</text>
</comment>
<evidence type="ECO:0000256" key="5">
    <source>
        <dbReference type="ARBA" id="ARBA00022989"/>
    </source>
</evidence>